<dbReference type="VEuPathDB" id="FungiDB:B1J91_D02970g"/>
<feature type="compositionally biased region" description="Basic and acidic residues" evidence="1">
    <location>
        <begin position="27"/>
        <end position="36"/>
    </location>
</feature>
<dbReference type="VEuPathDB" id="FungiDB:CAGL0D02970g"/>
<dbReference type="GO" id="GO:0051237">
    <property type="term" value="P:maintenance of RNA location"/>
    <property type="evidence" value="ECO:0007669"/>
    <property type="project" value="EnsemblFungi"/>
</dbReference>
<dbReference type="Pfam" id="PF00498">
    <property type="entry name" value="FHA"/>
    <property type="match status" value="1"/>
</dbReference>
<dbReference type="InterPro" id="IPR050923">
    <property type="entry name" value="Cell_Proc_Reg/RNA_Proc"/>
</dbReference>
<dbReference type="OrthoDB" id="444265at2759"/>
<dbReference type="InterPro" id="IPR000253">
    <property type="entry name" value="FHA_dom"/>
</dbReference>
<evidence type="ECO:0000256" key="1">
    <source>
        <dbReference type="SAM" id="MobiDB-lite"/>
    </source>
</evidence>
<dbReference type="EMBL" id="LLZZ01000131">
    <property type="protein sequence ID" value="KTB01359.1"/>
    <property type="molecule type" value="Genomic_DNA"/>
</dbReference>
<dbReference type="VEuPathDB" id="FungiDB:GWK60_D03135"/>
<evidence type="ECO:0000313" key="2">
    <source>
        <dbReference type="EMBL" id="KTB01359.1"/>
    </source>
</evidence>
<dbReference type="SMART" id="SM00240">
    <property type="entry name" value="FHA"/>
    <property type="match status" value="1"/>
</dbReference>
<dbReference type="CDD" id="cd22681">
    <property type="entry name" value="FHA_PML1-like"/>
    <property type="match status" value="1"/>
</dbReference>
<dbReference type="GO" id="GO:0006406">
    <property type="term" value="P:mRNA export from nucleus"/>
    <property type="evidence" value="ECO:0007669"/>
    <property type="project" value="EnsemblFungi"/>
</dbReference>
<organism evidence="2 3">
    <name type="scientific">Candida glabrata</name>
    <name type="common">Yeast</name>
    <name type="synonym">Torulopsis glabrata</name>
    <dbReference type="NCBI Taxonomy" id="5478"/>
    <lineage>
        <taxon>Eukaryota</taxon>
        <taxon>Fungi</taxon>
        <taxon>Dikarya</taxon>
        <taxon>Ascomycota</taxon>
        <taxon>Saccharomycotina</taxon>
        <taxon>Saccharomycetes</taxon>
        <taxon>Saccharomycetales</taxon>
        <taxon>Saccharomycetaceae</taxon>
        <taxon>Nakaseomyces</taxon>
    </lineage>
</organism>
<dbReference type="GO" id="GO:0070274">
    <property type="term" value="C:RES complex"/>
    <property type="evidence" value="ECO:0007669"/>
    <property type="project" value="EnsemblFungi"/>
</dbReference>
<feature type="region of interest" description="Disordered" evidence="1">
    <location>
        <begin position="1"/>
        <end position="45"/>
    </location>
</feature>
<dbReference type="Gene3D" id="2.60.200.20">
    <property type="match status" value="1"/>
</dbReference>
<protein>
    <submittedName>
        <fullName evidence="2">Pre-mRNA leakage protein 1</fullName>
    </submittedName>
</protein>
<proteinExistence type="predicted"/>
<reference evidence="2 3" key="1">
    <citation type="submission" date="2015-10" db="EMBL/GenBank/DDBJ databases">
        <title>Draft genomes sequences of Candida glabrata isolates 1A, 1B, 2A, 2B, 3A and 3B.</title>
        <authorList>
            <person name="Haavelsrud O.E."/>
            <person name="Gaustad P."/>
        </authorList>
    </citation>
    <scope>NUCLEOTIDE SEQUENCE [LARGE SCALE GENOMIC DNA]</scope>
    <source>
        <strain evidence="2">910700640</strain>
    </source>
</reference>
<dbReference type="Proteomes" id="UP000054886">
    <property type="component" value="Unassembled WGS sequence"/>
</dbReference>
<dbReference type="PROSITE" id="PS50006">
    <property type="entry name" value="FHA_DOMAIN"/>
    <property type="match status" value="1"/>
</dbReference>
<sequence>MRQSRYDATGSRAGRGISKPGYRYNNRKREWKDRREVKRTKPSKGPLLPNFESSGLLELDSNNKNGIALKYVEPKDAISPLDYFKGSTDKTKYKCLLYKESTGKVIDEFELEAKNSYLIGRKDEEEEENNIADILIPEETCSQQHCVIQFRKTENDSIKAYIIDLESSNGTVLNGNTIPQARYIELKNGDTIQFTADSRDRKYYLVYAYT</sequence>
<accession>A0A0W0CP28</accession>
<evidence type="ECO:0000313" key="3">
    <source>
        <dbReference type="Proteomes" id="UP000054886"/>
    </source>
</evidence>
<dbReference type="VEuPathDB" id="FungiDB:GVI51_D02915"/>
<dbReference type="SUPFAM" id="SSF49879">
    <property type="entry name" value="SMAD/FHA domain"/>
    <property type="match status" value="1"/>
</dbReference>
<name>A0A0W0CP28_CANGB</name>
<comment type="caution">
    <text evidence="2">The sequence shown here is derived from an EMBL/GenBank/DDBJ whole genome shotgun (WGS) entry which is preliminary data.</text>
</comment>
<dbReference type="PANTHER" id="PTHR23308">
    <property type="entry name" value="NUCLEAR INHIBITOR OF PROTEIN PHOSPHATASE-1"/>
    <property type="match status" value="1"/>
</dbReference>
<dbReference type="GO" id="GO:0000398">
    <property type="term" value="P:mRNA splicing, via spliceosome"/>
    <property type="evidence" value="ECO:0007669"/>
    <property type="project" value="EnsemblFungi"/>
</dbReference>
<dbReference type="AlphaFoldDB" id="A0A0W0CP28"/>
<dbReference type="InterPro" id="IPR008984">
    <property type="entry name" value="SMAD_FHA_dom_sf"/>
</dbReference>
<gene>
    <name evidence="2" type="ORF">AO440_000738</name>
</gene>